<sequence>MGGRDSHNSNSKNFLAQTPKNQISDGRDIEFSRELADADDVKAIERSKAADQRAKQRKNL</sequence>
<feature type="compositionally biased region" description="Polar residues" evidence="1">
    <location>
        <begin position="8"/>
        <end position="24"/>
    </location>
</feature>
<proteinExistence type="predicted"/>
<organism evidence="2 3">
    <name type="scientific">Oceanobacillus caeni</name>
    <dbReference type="NCBI Taxonomy" id="405946"/>
    <lineage>
        <taxon>Bacteria</taxon>
        <taxon>Bacillati</taxon>
        <taxon>Bacillota</taxon>
        <taxon>Bacilli</taxon>
        <taxon>Bacillales</taxon>
        <taxon>Bacillaceae</taxon>
        <taxon>Oceanobacillus</taxon>
    </lineage>
</organism>
<feature type="compositionally biased region" description="Basic and acidic residues" evidence="1">
    <location>
        <begin position="25"/>
        <end position="54"/>
    </location>
</feature>
<dbReference type="RefSeq" id="WP_060667796.1">
    <property type="nucleotide sequence ID" value="NZ_JBHTNP010000102.1"/>
</dbReference>
<evidence type="ECO:0000313" key="2">
    <source>
        <dbReference type="EMBL" id="KPH77558.1"/>
    </source>
</evidence>
<protein>
    <recommendedName>
        <fullName evidence="4">YfhD family protein</fullName>
    </recommendedName>
</protein>
<comment type="caution">
    <text evidence="2">The sequence shown here is derived from an EMBL/GenBank/DDBJ whole genome shotgun (WGS) entry which is preliminary data.</text>
</comment>
<reference evidence="2 3" key="1">
    <citation type="submission" date="2015-07" db="EMBL/GenBank/DDBJ databases">
        <title>High-quality draft genome sequence of Oceanobacillus caeni HM6, a bacillus isolated from a human feces.</title>
        <authorList>
            <person name="Kumar J."/>
            <person name="Verma M.K."/>
            <person name="Pandey R."/>
            <person name="Bhambi M."/>
            <person name="Chauhan N."/>
        </authorList>
    </citation>
    <scope>NUCLEOTIDE SEQUENCE [LARGE SCALE GENOMIC DNA]</scope>
    <source>
        <strain evidence="2 3">HM6</strain>
    </source>
</reference>
<dbReference type="Proteomes" id="UP000037854">
    <property type="component" value="Unassembled WGS sequence"/>
</dbReference>
<keyword evidence="3" id="KW-1185">Reference proteome</keyword>
<gene>
    <name evidence="2" type="ORF">AFL42_02875</name>
</gene>
<feature type="region of interest" description="Disordered" evidence="1">
    <location>
        <begin position="1"/>
        <end position="60"/>
    </location>
</feature>
<dbReference type="InterPro" id="IPR025435">
    <property type="entry name" value="YfhD-like"/>
</dbReference>
<accession>A0ABR5MM64</accession>
<evidence type="ECO:0000313" key="3">
    <source>
        <dbReference type="Proteomes" id="UP000037854"/>
    </source>
</evidence>
<dbReference type="EMBL" id="LGTK01000006">
    <property type="protein sequence ID" value="KPH77558.1"/>
    <property type="molecule type" value="Genomic_DNA"/>
</dbReference>
<name>A0ABR5MM64_9BACI</name>
<evidence type="ECO:0008006" key="4">
    <source>
        <dbReference type="Google" id="ProtNLM"/>
    </source>
</evidence>
<dbReference type="Pfam" id="PF14151">
    <property type="entry name" value="YfhD"/>
    <property type="match status" value="1"/>
</dbReference>
<evidence type="ECO:0000256" key="1">
    <source>
        <dbReference type="SAM" id="MobiDB-lite"/>
    </source>
</evidence>